<dbReference type="OrthoDB" id="439808at2759"/>
<keyword evidence="1 2" id="KW-0694">RNA-binding</keyword>
<dbReference type="SUPFAM" id="SSF54928">
    <property type="entry name" value="RNA-binding domain, RBD"/>
    <property type="match status" value="1"/>
</dbReference>
<dbReference type="Gene3D" id="3.30.70.330">
    <property type="match status" value="1"/>
</dbReference>
<evidence type="ECO:0000256" key="1">
    <source>
        <dbReference type="ARBA" id="ARBA00022884"/>
    </source>
</evidence>
<protein>
    <submittedName>
        <fullName evidence="4">Putative RNA-binding protein</fullName>
    </submittedName>
</protein>
<dbReference type="EMBL" id="LGTL01000007">
    <property type="protein sequence ID" value="KPA81194.1"/>
    <property type="molecule type" value="Genomic_DNA"/>
</dbReference>
<name>A0A0N0VFK3_LEPPY</name>
<dbReference type="InterPro" id="IPR052462">
    <property type="entry name" value="SLIRP/GR-RBP-like"/>
</dbReference>
<evidence type="ECO:0000256" key="2">
    <source>
        <dbReference type="PROSITE-ProRule" id="PRU00176"/>
    </source>
</evidence>
<dbReference type="InterPro" id="IPR000504">
    <property type="entry name" value="RRM_dom"/>
</dbReference>
<gene>
    <name evidence="4" type="ORF">ABB37_04532</name>
</gene>
<sequence>MTGSTNGGEKAESGTARLFVGQLNFDATEHDLRQIFSFYGHVIHTNVLRDADGKSTGSGFVTFRQTDEADFAIMSMHDRYNMGREKPLQVSYCRRSERISPFGYEHALKLREKNITNPPPPQPTA</sequence>
<dbReference type="FunFam" id="3.30.70.330:FF:000686">
    <property type="entry name" value="RNA-binding protein, putative"/>
    <property type="match status" value="1"/>
</dbReference>
<dbReference type="CDD" id="cd00590">
    <property type="entry name" value="RRM_SF"/>
    <property type="match status" value="1"/>
</dbReference>
<dbReference type="InterPro" id="IPR012677">
    <property type="entry name" value="Nucleotide-bd_a/b_plait_sf"/>
</dbReference>
<dbReference type="RefSeq" id="XP_015659633.1">
    <property type="nucleotide sequence ID" value="XM_015802232.1"/>
</dbReference>
<comment type="caution">
    <text evidence="4">The sequence shown here is derived from an EMBL/GenBank/DDBJ whole genome shotgun (WGS) entry which is preliminary data.</text>
</comment>
<dbReference type="Proteomes" id="UP000037923">
    <property type="component" value="Unassembled WGS sequence"/>
</dbReference>
<evidence type="ECO:0000313" key="4">
    <source>
        <dbReference type="EMBL" id="KPA81194.1"/>
    </source>
</evidence>
<feature type="domain" description="RRM" evidence="3">
    <location>
        <begin position="16"/>
        <end position="95"/>
    </location>
</feature>
<organism evidence="4 5">
    <name type="scientific">Leptomonas pyrrhocoris</name>
    <name type="common">Firebug parasite</name>
    <dbReference type="NCBI Taxonomy" id="157538"/>
    <lineage>
        <taxon>Eukaryota</taxon>
        <taxon>Discoba</taxon>
        <taxon>Euglenozoa</taxon>
        <taxon>Kinetoplastea</taxon>
        <taxon>Metakinetoplastina</taxon>
        <taxon>Trypanosomatida</taxon>
        <taxon>Trypanosomatidae</taxon>
        <taxon>Leishmaniinae</taxon>
        <taxon>Leptomonas</taxon>
    </lineage>
</organism>
<keyword evidence="5" id="KW-1185">Reference proteome</keyword>
<dbReference type="InterPro" id="IPR035979">
    <property type="entry name" value="RBD_domain_sf"/>
</dbReference>
<dbReference type="GeneID" id="26904823"/>
<dbReference type="GO" id="GO:0003723">
    <property type="term" value="F:RNA binding"/>
    <property type="evidence" value="ECO:0007669"/>
    <property type="project" value="UniProtKB-UniRule"/>
</dbReference>
<dbReference type="OMA" id="YCERTAT"/>
<proteinExistence type="predicted"/>
<accession>A0A0N0VFK3</accession>
<dbReference type="RefSeq" id="XP_015659634.1">
    <property type="nucleotide sequence ID" value="XM_015802233.1"/>
</dbReference>
<dbReference type="VEuPathDB" id="TriTrypDB:LpyrH10_07_3390"/>
<dbReference type="PROSITE" id="PS50102">
    <property type="entry name" value="RRM"/>
    <property type="match status" value="1"/>
</dbReference>
<evidence type="ECO:0000259" key="3">
    <source>
        <dbReference type="PROSITE" id="PS50102"/>
    </source>
</evidence>
<dbReference type="AlphaFoldDB" id="A0A0N0VFK3"/>
<dbReference type="EMBL" id="LGTL01000007">
    <property type="protein sequence ID" value="KPA81195.1"/>
    <property type="molecule type" value="Genomic_DNA"/>
</dbReference>
<reference evidence="4 5" key="1">
    <citation type="submission" date="2015-07" db="EMBL/GenBank/DDBJ databases">
        <title>High-quality genome of monoxenous trypanosomatid Leptomonas pyrrhocoris.</title>
        <authorList>
            <person name="Flegontov P."/>
            <person name="Butenko A."/>
            <person name="Firsov S."/>
            <person name="Vlcek C."/>
            <person name="Logacheva M.D."/>
            <person name="Field M."/>
            <person name="Filatov D."/>
            <person name="Flegontova O."/>
            <person name="Gerasimov E."/>
            <person name="Jackson A.P."/>
            <person name="Kelly S."/>
            <person name="Opperdoes F."/>
            <person name="O'Reilly A."/>
            <person name="Votypka J."/>
            <person name="Yurchenko V."/>
            <person name="Lukes J."/>
        </authorList>
    </citation>
    <scope>NUCLEOTIDE SEQUENCE [LARGE SCALE GENOMIC DNA]</scope>
    <source>
        <strain evidence="4">H10</strain>
    </source>
</reference>
<evidence type="ECO:0000313" key="5">
    <source>
        <dbReference type="Proteomes" id="UP000037923"/>
    </source>
</evidence>
<dbReference type="PANTHER" id="PTHR48027">
    <property type="entry name" value="HETEROGENEOUS NUCLEAR RIBONUCLEOPROTEIN 87F-RELATED"/>
    <property type="match status" value="1"/>
</dbReference>
<dbReference type="Pfam" id="PF00076">
    <property type="entry name" value="RRM_1"/>
    <property type="match status" value="1"/>
</dbReference>
<dbReference type="SMART" id="SM00360">
    <property type="entry name" value="RRM"/>
    <property type="match status" value="1"/>
</dbReference>